<keyword evidence="6" id="KW-0540">Nuclease</keyword>
<dbReference type="Gene3D" id="3.30.420.10">
    <property type="entry name" value="Ribonuclease H-like superfamily/Ribonuclease H"/>
    <property type="match status" value="1"/>
</dbReference>
<feature type="region of interest" description="Disordered" evidence="11">
    <location>
        <begin position="1399"/>
        <end position="1418"/>
    </location>
</feature>
<keyword evidence="14" id="KW-1185">Reference proteome</keyword>
<evidence type="ECO:0000256" key="3">
    <source>
        <dbReference type="ARBA" id="ARBA00005300"/>
    </source>
</evidence>
<evidence type="ECO:0000256" key="1">
    <source>
        <dbReference type="ARBA" id="ARBA00000077"/>
    </source>
</evidence>
<comment type="subunit">
    <text evidence="4">Monomer.</text>
</comment>
<dbReference type="eggNOG" id="COG0328">
    <property type="taxonomic scope" value="Bacteria"/>
</dbReference>
<dbReference type="PANTHER" id="PTHR10642:SF26">
    <property type="entry name" value="RIBONUCLEASE H1"/>
    <property type="match status" value="1"/>
</dbReference>
<evidence type="ECO:0000259" key="12">
    <source>
        <dbReference type="PROSITE" id="PS50879"/>
    </source>
</evidence>
<dbReference type="InterPro" id="IPR012337">
    <property type="entry name" value="RNaseH-like_sf"/>
</dbReference>
<dbReference type="Proteomes" id="UP000003835">
    <property type="component" value="Unassembled WGS sequence"/>
</dbReference>
<evidence type="ECO:0000256" key="10">
    <source>
        <dbReference type="ARBA" id="ARBA00022842"/>
    </source>
</evidence>
<evidence type="ECO:0000313" key="13">
    <source>
        <dbReference type="EMBL" id="EDX74197.1"/>
    </source>
</evidence>
<dbReference type="InterPro" id="IPR050092">
    <property type="entry name" value="RNase_H"/>
</dbReference>
<feature type="region of interest" description="Disordered" evidence="11">
    <location>
        <begin position="1504"/>
        <end position="1531"/>
    </location>
</feature>
<dbReference type="EMBL" id="DS989854">
    <property type="protein sequence ID" value="EDX74197.1"/>
    <property type="molecule type" value="Genomic_DNA"/>
</dbReference>
<evidence type="ECO:0000313" key="14">
    <source>
        <dbReference type="Proteomes" id="UP000003835"/>
    </source>
</evidence>
<comment type="similarity">
    <text evidence="3">Belongs to the RNase H family.</text>
</comment>
<evidence type="ECO:0000256" key="7">
    <source>
        <dbReference type="ARBA" id="ARBA00022723"/>
    </source>
</evidence>
<dbReference type="InterPro" id="IPR022892">
    <property type="entry name" value="RNaseHI"/>
</dbReference>
<sequence length="1624" mass="181032">MIILNHFDTKLQIDTGVKEELNNSLAEYLFADTKFAIGHIYEQSTTPEDLQRLEGMSPQFSNGLKVYFASDEVREKVYPQMSDGAAYGSLIFTPCQDFKELQNLRILVVDDETGENGEIIPLSQGKKLVGDCYGRMRTDLAQELTGNTTIPFQFRLGIKPQENNNVHRIAKGTLAPSRQLETLGQPKITQLSGGQTQVKIGYDLVLATSSFKGRKDATQIQPGEYTLTVGIGVKTLARYGKHSLGTQVLVNYPQAVETDIIPRLNQKAEQLVAIQSDPRKIAQYFLQKHAKRLQLISANPDKQTPNSQAIDLKNFDDVFQLIENIDQEENLDSEPESHQNQSSSQSFYSILKNCVDYHPQLLEHPNIVSKLRTLIRNEWMDIATGRAIEFQSGLAQPSLDLKKDEICVPYIAQGEKLIVTRSPLVNSNGVIILTNRHLKEFQQEQGTVHIHPETAATYLQADFDGDRLAYSLAKEYPTLAAEVEQKQHPLNRHADVIKAEKQEYIASTFAEIALAASSNQIGIIANDIQKAVTLECETQSLPPAEKRGYLQNLAHQFRQILANGEAIHHLDIPDAKKPPCLSLQEKLNTLATYTPQFDSDEIENRLQIAKRLFFETVDVLSNELQTAVDGAKSAARPNQDILTFTRTILNVRDVEWIRDKKSLEAFDSRPMKSGNYSPIDRMIQLANQFWSSHQLESLPTHQFANFFDQNYTQHQERLAQEIVSTYNSFYASAVALKNQAQNEPGPQLIATSATSGKSITLTNLIQYNHPNVWTSKSLTIRLNDNPHRTSKTPHPLMAEAQVLDSQGHPTSAWLPLGTVSFNCVNEQGLRDGMILKGANIKLQQGITPEQIAAKFKEAITYADRIRTNHAHEQEQLQAAIWHSTHSSDQKGYEQYSRASAAFNIFPELVADRARAFQFSTLTLSGIHHPTNEWGQQLNHQDIEFSVELETRNHHPNWGKRILVVDGKQVSPFSEKDYQLPIGTMGKGTLIPAESATLVATTSPGNWIKIGQLRQHDFAGHDFSGQAVTLTIDFKTTTTKSGKTSSVPVAKIGDKILGVIDAKDRNKLLAGGRLKRGASFTATLHNNPATTAELKIQGDSLNYPEIWVNKNVLMQPNPLENLQPINSAVATHQQKDIAMADVATQFIGKSAAPAATPSSTRNYAHAWGERANTGEYSPEDIIMVSGSGPWRGVTTEQIQHRFDSHYKPFLDKAIKAGSAFVVGNAKGTDKLVQEYLKQQGYKLESTKDNYIQAVKKPDMSLDNPSPQKKVVMYCDGSSLGNPGQGGWGVVLSYTNPQTGQTTTRELSGADSEQTTNSRMEILAAIKGLEAIQDTCEVEIHTDSNYLIGAMQGNKRKANQDLLTRLDELSQNHQISWHHVKGHSGNALNERCDQLAKQAARAAQRLPETPPTPQVTPEDASVSVPQEVEQLQETVAALKTQVDLQNRQIALLHHTIQELRETINERTLLSHGLDPSNRDNFMQQIETLSVAIADQLKRQGYRFDPEAQMGQDGTQKLERVSPDSPGTETTYQRPDWEKQMVKAAFSLLNPISPDSQGRRISRFGCDYIAIYTDTEREKSLKILDANGDRGLLYKAYQGKPPSVDKFSSAEKQAFHPMTQKEVLPEL</sequence>
<keyword evidence="9" id="KW-0378">Hydrolase</keyword>
<keyword evidence="8" id="KW-0255">Endonuclease</keyword>
<reference evidence="13 14" key="1">
    <citation type="submission" date="2008-07" db="EMBL/GenBank/DDBJ databases">
        <authorList>
            <person name="Tandeau de Marsac N."/>
            <person name="Ferriera S."/>
            <person name="Johnson J."/>
            <person name="Kravitz S."/>
            <person name="Beeson K."/>
            <person name="Sutton G."/>
            <person name="Rogers Y.-H."/>
            <person name="Friedman R."/>
            <person name="Frazier M."/>
            <person name="Venter J.C."/>
        </authorList>
    </citation>
    <scope>NUCLEOTIDE SEQUENCE [LARGE SCALE GENOMIC DNA]</scope>
    <source>
        <strain evidence="13 14">PCC 7420</strain>
    </source>
</reference>
<evidence type="ECO:0000256" key="9">
    <source>
        <dbReference type="ARBA" id="ARBA00022801"/>
    </source>
</evidence>
<dbReference type="InterPro" id="IPR002156">
    <property type="entry name" value="RNaseH_domain"/>
</dbReference>
<dbReference type="SUPFAM" id="SSF53098">
    <property type="entry name" value="Ribonuclease H-like"/>
    <property type="match status" value="1"/>
</dbReference>
<feature type="domain" description="RNase H type-1" evidence="12">
    <location>
        <begin position="1265"/>
        <end position="1399"/>
    </location>
</feature>
<dbReference type="STRING" id="118168.MC7420_4182"/>
<dbReference type="GO" id="GO:0043137">
    <property type="term" value="P:DNA replication, removal of RNA primer"/>
    <property type="evidence" value="ECO:0007669"/>
    <property type="project" value="TreeGrafter"/>
</dbReference>
<evidence type="ECO:0000256" key="5">
    <source>
        <dbReference type="ARBA" id="ARBA00012180"/>
    </source>
</evidence>
<dbReference type="EC" id="3.1.26.4" evidence="5"/>
<dbReference type="HOGENOM" id="CLU_243404_0_0_3"/>
<keyword evidence="7" id="KW-0479">Metal-binding</keyword>
<evidence type="ECO:0000256" key="2">
    <source>
        <dbReference type="ARBA" id="ARBA00001946"/>
    </source>
</evidence>
<keyword evidence="10" id="KW-0460">Magnesium</keyword>
<evidence type="ECO:0000256" key="6">
    <source>
        <dbReference type="ARBA" id="ARBA00022722"/>
    </source>
</evidence>
<accession>B4VV33</accession>
<dbReference type="CDD" id="cd09278">
    <property type="entry name" value="RNase_HI_prokaryote_like"/>
    <property type="match status" value="1"/>
</dbReference>
<proteinExistence type="inferred from homology"/>
<evidence type="ECO:0000256" key="11">
    <source>
        <dbReference type="SAM" id="MobiDB-lite"/>
    </source>
</evidence>
<gene>
    <name evidence="13" type="ORF">MC7420_4182</name>
</gene>
<comment type="catalytic activity">
    <reaction evidence="1">
        <text>Endonucleolytic cleavage to 5'-phosphomonoester.</text>
        <dbReference type="EC" id="3.1.26.4"/>
    </reaction>
</comment>
<dbReference type="PANTHER" id="PTHR10642">
    <property type="entry name" value="RIBONUCLEASE H1"/>
    <property type="match status" value="1"/>
</dbReference>
<evidence type="ECO:0000256" key="4">
    <source>
        <dbReference type="ARBA" id="ARBA00011245"/>
    </source>
</evidence>
<organism evidence="13 14">
    <name type="scientific">Coleofasciculus chthonoplastes PCC 7420</name>
    <dbReference type="NCBI Taxonomy" id="118168"/>
    <lineage>
        <taxon>Bacteria</taxon>
        <taxon>Bacillati</taxon>
        <taxon>Cyanobacteriota</taxon>
        <taxon>Cyanophyceae</taxon>
        <taxon>Coleofasciculales</taxon>
        <taxon>Coleofasciculaceae</taxon>
        <taxon>Coleofasciculus</taxon>
    </lineage>
</organism>
<dbReference type="PROSITE" id="PS50879">
    <property type="entry name" value="RNASE_H_1"/>
    <property type="match status" value="1"/>
</dbReference>
<protein>
    <recommendedName>
        <fullName evidence="5">ribonuclease H</fullName>
        <ecNumber evidence="5">3.1.26.4</ecNumber>
    </recommendedName>
</protein>
<dbReference type="Pfam" id="PF00075">
    <property type="entry name" value="RNase_H"/>
    <property type="match status" value="1"/>
</dbReference>
<dbReference type="InterPro" id="IPR036397">
    <property type="entry name" value="RNaseH_sf"/>
</dbReference>
<dbReference type="GO" id="GO:0003676">
    <property type="term" value="F:nucleic acid binding"/>
    <property type="evidence" value="ECO:0007669"/>
    <property type="project" value="InterPro"/>
</dbReference>
<name>B4VV33_9CYAN</name>
<dbReference type="GO" id="GO:0004523">
    <property type="term" value="F:RNA-DNA hybrid ribonuclease activity"/>
    <property type="evidence" value="ECO:0007669"/>
    <property type="project" value="UniProtKB-EC"/>
</dbReference>
<dbReference type="GO" id="GO:0046872">
    <property type="term" value="F:metal ion binding"/>
    <property type="evidence" value="ECO:0007669"/>
    <property type="project" value="UniProtKB-KW"/>
</dbReference>
<comment type="cofactor">
    <cofactor evidence="2">
        <name>Mg(2+)</name>
        <dbReference type="ChEBI" id="CHEBI:18420"/>
    </cofactor>
</comment>
<evidence type="ECO:0000256" key="8">
    <source>
        <dbReference type="ARBA" id="ARBA00022759"/>
    </source>
</evidence>